<evidence type="ECO:0000259" key="1">
    <source>
        <dbReference type="PROSITE" id="PS50853"/>
    </source>
</evidence>
<dbReference type="InterPro" id="IPR013783">
    <property type="entry name" value="Ig-like_fold"/>
</dbReference>
<dbReference type="AlphaFoldDB" id="A0A6J7EUB3"/>
<dbReference type="InterPro" id="IPR036116">
    <property type="entry name" value="FN3_sf"/>
</dbReference>
<evidence type="ECO:0000313" key="2">
    <source>
        <dbReference type="EMBL" id="CAB4886746.1"/>
    </source>
</evidence>
<dbReference type="PROSITE" id="PS50853">
    <property type="entry name" value="FN3"/>
    <property type="match status" value="1"/>
</dbReference>
<dbReference type="CDD" id="cd00063">
    <property type="entry name" value="FN3"/>
    <property type="match status" value="2"/>
</dbReference>
<gene>
    <name evidence="2" type="ORF">UFOPK3376_02374</name>
</gene>
<proteinExistence type="predicted"/>
<organism evidence="2">
    <name type="scientific">freshwater metagenome</name>
    <dbReference type="NCBI Taxonomy" id="449393"/>
    <lineage>
        <taxon>unclassified sequences</taxon>
        <taxon>metagenomes</taxon>
        <taxon>ecological metagenomes</taxon>
    </lineage>
</organism>
<reference evidence="2" key="1">
    <citation type="submission" date="2020-05" db="EMBL/GenBank/DDBJ databases">
        <authorList>
            <person name="Chiriac C."/>
            <person name="Salcher M."/>
            <person name="Ghai R."/>
            <person name="Kavagutti S V."/>
        </authorList>
    </citation>
    <scope>NUCLEOTIDE SEQUENCE</scope>
</reference>
<accession>A0A6J7EUB3</accession>
<dbReference type="Gene3D" id="2.60.40.10">
    <property type="entry name" value="Immunoglobulins"/>
    <property type="match status" value="1"/>
</dbReference>
<dbReference type="SUPFAM" id="SSF49265">
    <property type="entry name" value="Fibronectin type III"/>
    <property type="match status" value="1"/>
</dbReference>
<dbReference type="InterPro" id="IPR003961">
    <property type="entry name" value="FN3_dom"/>
</dbReference>
<sequence>MLLNPLERIHSTMHSKLTRFAAVATAFAVATVGLITAGATAAPVGVNSLSPSSGSTATASFTLLPPAGASCTGSGSGSPAYRWQTYFVDRSLDASTLTYASGPNAVATHFVSPLYDSVGNPIINKNPSASPLGLISSIPTMSFASLAGASGLVAGQYKIGFACTQAGALDAGKYWETPITVSNVTGSSFDYVLGWAPDAPVLGGTLTAADGTLDGTFTQATANPAVTGYSVVARPADYPTHPEVTASPAAGATTFHLTGMANGVSYAVKLTATNTVGTSSFSNTVNGTPYPVAYLGVTGLTATAGVNLVTLKWTNPSDIGSHAPAGYDIVITGSPSVSSVNAPNANYSSSGFDVVIPTAGVSYSFSVTPHYTVPYSAASASVSGTANPPTLLYQNITTTRPVGSLVITQRCGVNGALPSEADSFGAFGVLPILAASADQTGTAPSTPNAGSAGDTLFSQYPYPVDSNGLSNANYPTNCGISLGVGRLVTSGQYAGDYFAATGFINQVSVVDTRDTDPGWTVSGIVSNFTSGSNTFSGNYLGWTPVLTGDSGASIGGLYNQAVTISSRVVPNNATGLTTTTQMAHADAGVGMGIATLDARLRLLIPVTAVNGAYTATLTFTAV</sequence>
<name>A0A6J7EUB3_9ZZZZ</name>
<dbReference type="EMBL" id="CAFBLP010000073">
    <property type="protein sequence ID" value="CAB4886746.1"/>
    <property type="molecule type" value="Genomic_DNA"/>
</dbReference>
<feature type="domain" description="Fibronectin type-III" evidence="1">
    <location>
        <begin position="196"/>
        <end position="292"/>
    </location>
</feature>
<protein>
    <submittedName>
        <fullName evidence="2">Unannotated protein</fullName>
    </submittedName>
</protein>